<dbReference type="GO" id="GO:0005737">
    <property type="term" value="C:cytoplasm"/>
    <property type="evidence" value="ECO:0007669"/>
    <property type="project" value="InterPro"/>
</dbReference>
<gene>
    <name evidence="7" type="ORF">F0415_04345</name>
</gene>
<evidence type="ECO:0000313" key="7">
    <source>
        <dbReference type="EMBL" id="KAA2285156.1"/>
    </source>
</evidence>
<dbReference type="Proteomes" id="UP000322165">
    <property type="component" value="Unassembled WGS sequence"/>
</dbReference>
<dbReference type="GO" id="GO:0000156">
    <property type="term" value="F:phosphorelay response regulator activity"/>
    <property type="evidence" value="ECO:0007669"/>
    <property type="project" value="InterPro"/>
</dbReference>
<evidence type="ECO:0000256" key="3">
    <source>
        <dbReference type="ARBA" id="ARBA00048267"/>
    </source>
</evidence>
<evidence type="ECO:0000256" key="1">
    <source>
        <dbReference type="ARBA" id="ARBA00022801"/>
    </source>
</evidence>
<reference evidence="7 8" key="1">
    <citation type="submission" date="2019-09" db="EMBL/GenBank/DDBJ databases">
        <title>Arenimonas chukotkensis sp. nov., a bacterium isolated from Chukotka hot spring, Arctic region, Russia.</title>
        <authorList>
            <person name="Zayulina K.S."/>
            <person name="Prokofeva M.I."/>
            <person name="Elcheninov A.G."/>
            <person name="Novikov A."/>
            <person name="Kochetkova T.V."/>
            <person name="Kublanov I.V."/>
        </authorList>
    </citation>
    <scope>NUCLEOTIDE SEQUENCE [LARGE SCALE GENOMIC DNA]</scope>
    <source>
        <strain evidence="7 8">3729k</strain>
    </source>
</reference>
<dbReference type="InterPro" id="IPR000673">
    <property type="entry name" value="Sig_transdc_resp-reg_Me-estase"/>
</dbReference>
<feature type="region of interest" description="Disordered" evidence="5">
    <location>
        <begin position="303"/>
        <end position="361"/>
    </location>
</feature>
<feature type="region of interest" description="Disordered" evidence="5">
    <location>
        <begin position="111"/>
        <end position="142"/>
    </location>
</feature>
<dbReference type="PANTHER" id="PTHR42872:SF6">
    <property type="entry name" value="PROTEIN-GLUTAMATE METHYLESTERASE_PROTEIN-GLUTAMINE GLUTAMINASE"/>
    <property type="match status" value="1"/>
</dbReference>
<dbReference type="Gene3D" id="3.40.50.180">
    <property type="entry name" value="Methylesterase CheB, C-terminal domain"/>
    <property type="match status" value="1"/>
</dbReference>
<evidence type="ECO:0000259" key="6">
    <source>
        <dbReference type="PROSITE" id="PS50122"/>
    </source>
</evidence>
<dbReference type="Pfam" id="PF01339">
    <property type="entry name" value="CheB_methylest"/>
    <property type="match status" value="1"/>
</dbReference>
<name>A0A5B2ZAN0_9GAMM</name>
<dbReference type="SUPFAM" id="SSF52738">
    <property type="entry name" value="Methylesterase CheB, C-terminal domain"/>
    <property type="match status" value="1"/>
</dbReference>
<keyword evidence="8" id="KW-1185">Reference proteome</keyword>
<protein>
    <recommendedName>
        <fullName evidence="2">protein-glutamate methylesterase</fullName>
        <ecNumber evidence="2">3.1.1.61</ecNumber>
    </recommendedName>
</protein>
<keyword evidence="1" id="KW-0378">Hydrolase</keyword>
<comment type="caution">
    <text evidence="4">Lacks conserved residue(s) required for the propagation of feature annotation.</text>
</comment>
<dbReference type="RefSeq" id="WP_149859979.1">
    <property type="nucleotide sequence ID" value="NZ_VUOD01000003.1"/>
</dbReference>
<evidence type="ECO:0000256" key="2">
    <source>
        <dbReference type="ARBA" id="ARBA00039140"/>
    </source>
</evidence>
<evidence type="ECO:0000256" key="4">
    <source>
        <dbReference type="PROSITE-ProRule" id="PRU00050"/>
    </source>
</evidence>
<organism evidence="7 8">
    <name type="scientific">Arenimonas fontis</name>
    <dbReference type="NCBI Taxonomy" id="2608255"/>
    <lineage>
        <taxon>Bacteria</taxon>
        <taxon>Pseudomonadati</taxon>
        <taxon>Pseudomonadota</taxon>
        <taxon>Gammaproteobacteria</taxon>
        <taxon>Lysobacterales</taxon>
        <taxon>Lysobacteraceae</taxon>
        <taxon>Arenimonas</taxon>
    </lineage>
</organism>
<evidence type="ECO:0000256" key="5">
    <source>
        <dbReference type="SAM" id="MobiDB-lite"/>
    </source>
</evidence>
<dbReference type="PANTHER" id="PTHR42872">
    <property type="entry name" value="PROTEIN-GLUTAMATE METHYLESTERASE/PROTEIN-GLUTAMINE GLUTAMINASE"/>
    <property type="match status" value="1"/>
</dbReference>
<reference evidence="7 8" key="2">
    <citation type="submission" date="2019-09" db="EMBL/GenBank/DDBJ databases">
        <authorList>
            <person name="Mazur A."/>
        </authorList>
    </citation>
    <scope>NUCLEOTIDE SEQUENCE [LARGE SCALE GENOMIC DNA]</scope>
    <source>
        <strain evidence="7 8">3729k</strain>
    </source>
</reference>
<feature type="compositionally biased region" description="Low complexity" evidence="5">
    <location>
        <begin position="346"/>
        <end position="361"/>
    </location>
</feature>
<dbReference type="PROSITE" id="PS50122">
    <property type="entry name" value="CHEB"/>
    <property type="match status" value="1"/>
</dbReference>
<proteinExistence type="predicted"/>
<comment type="caution">
    <text evidence="7">The sequence shown here is derived from an EMBL/GenBank/DDBJ whole genome shotgun (WGS) entry which is preliminary data.</text>
</comment>
<dbReference type="GO" id="GO:0008984">
    <property type="term" value="F:protein-glutamate methylesterase activity"/>
    <property type="evidence" value="ECO:0007669"/>
    <property type="project" value="UniProtKB-EC"/>
</dbReference>
<sequence>MAEPAVRVALLARPGDARDQLRRALADLGAELVAEGDPGELDPDTVSGCRPSVVLVSLEPAVEEALERFDALLATPGIEVMYDDAEVTRQLDGWDLARWARHLAAKLVGGDVLPPPPGGADAVPEANLAPEPGAPRSPAEEMADARFEDHLAESAELAEWVPSEPSLAAAEVPDAPAATAAPAEPESGLDIDLGDLEQALGRIEADFGTSDEAVAGAEDVGEIELDMDLSALPEEGARLVVAEEPEPASAGDEPLLADLEIPEGPVDFSRFASDDAAAGDSLVDEDVAALAAQLEAFEAAGEGRQALPEPDFDRPAPDLAPPGQGPLRLSPEGPAGVAAPTDPVGLSLAEPESSPAAPAAATGKSLFGDLSLVPLEGESSAPSWSKDVPRGVLLVIAGLGGPDAVRQLLSRLPAELPLPVLLYQHLDTGKHDRLVGQLSKASAWPVDLAEAGKLALQGRVAVLPPGVGLRADESGARFTQGGELAAVVAALPAEHSGIVVLSGADPALVPAVLAKRKSGARVWAQDPGTCFDPAAAQAVIAEGAVAAAPAELPERIKQAWA</sequence>
<dbReference type="InterPro" id="IPR035909">
    <property type="entry name" value="CheB_C"/>
</dbReference>
<feature type="compositionally biased region" description="Low complexity" evidence="5">
    <location>
        <begin position="168"/>
        <end position="186"/>
    </location>
</feature>
<comment type="catalytic activity">
    <reaction evidence="3">
        <text>[protein]-L-glutamate 5-O-methyl ester + H2O = L-glutamyl-[protein] + methanol + H(+)</text>
        <dbReference type="Rhea" id="RHEA:23236"/>
        <dbReference type="Rhea" id="RHEA-COMP:10208"/>
        <dbReference type="Rhea" id="RHEA-COMP:10311"/>
        <dbReference type="ChEBI" id="CHEBI:15377"/>
        <dbReference type="ChEBI" id="CHEBI:15378"/>
        <dbReference type="ChEBI" id="CHEBI:17790"/>
        <dbReference type="ChEBI" id="CHEBI:29973"/>
        <dbReference type="ChEBI" id="CHEBI:82795"/>
        <dbReference type="EC" id="3.1.1.61"/>
    </reaction>
</comment>
<dbReference type="AlphaFoldDB" id="A0A5B2ZAN0"/>
<dbReference type="GO" id="GO:0006935">
    <property type="term" value="P:chemotaxis"/>
    <property type="evidence" value="ECO:0007669"/>
    <property type="project" value="InterPro"/>
</dbReference>
<dbReference type="EMBL" id="VUOD01000003">
    <property type="protein sequence ID" value="KAA2285156.1"/>
    <property type="molecule type" value="Genomic_DNA"/>
</dbReference>
<feature type="domain" description="CheB-type methylesterase" evidence="6">
    <location>
        <begin position="374"/>
        <end position="478"/>
    </location>
</feature>
<evidence type="ECO:0000313" key="8">
    <source>
        <dbReference type="Proteomes" id="UP000322165"/>
    </source>
</evidence>
<accession>A0A5B2ZAN0</accession>
<feature type="region of interest" description="Disordered" evidence="5">
    <location>
        <begin position="167"/>
        <end position="189"/>
    </location>
</feature>
<dbReference type="EC" id="3.1.1.61" evidence="2"/>